<dbReference type="InterPro" id="IPR016032">
    <property type="entry name" value="Sig_transdc_resp-reg_C-effctor"/>
</dbReference>
<comment type="caution">
    <text evidence="4">The sequence shown here is derived from an EMBL/GenBank/DDBJ whole genome shotgun (WGS) entry which is preliminary data.</text>
</comment>
<evidence type="ECO:0000259" key="3">
    <source>
        <dbReference type="PROSITE" id="PS50110"/>
    </source>
</evidence>
<dbReference type="PROSITE" id="PS50110">
    <property type="entry name" value="RESPONSE_REGULATORY"/>
    <property type="match status" value="1"/>
</dbReference>
<dbReference type="GO" id="GO:0006355">
    <property type="term" value="P:regulation of DNA-templated transcription"/>
    <property type="evidence" value="ECO:0007669"/>
    <property type="project" value="InterPro"/>
</dbReference>
<dbReference type="SUPFAM" id="SSF52172">
    <property type="entry name" value="CheY-like"/>
    <property type="match status" value="1"/>
</dbReference>
<evidence type="ECO:0000313" key="4">
    <source>
        <dbReference type="EMBL" id="NYD50293.1"/>
    </source>
</evidence>
<dbReference type="InterPro" id="IPR039420">
    <property type="entry name" value="WalR-like"/>
</dbReference>
<dbReference type="InterPro" id="IPR011006">
    <property type="entry name" value="CheY-like_superfamily"/>
</dbReference>
<dbReference type="Proteomes" id="UP000529783">
    <property type="component" value="Unassembled WGS sequence"/>
</dbReference>
<evidence type="ECO:0000256" key="1">
    <source>
        <dbReference type="ARBA" id="ARBA00023125"/>
    </source>
</evidence>
<keyword evidence="1 4" id="KW-0238">DNA-binding</keyword>
<accession>A0A7Y9EM42</accession>
<comment type="caution">
    <text evidence="2">Lacks conserved residue(s) required for the propagation of feature annotation.</text>
</comment>
<dbReference type="RefSeq" id="WP_179846879.1">
    <property type="nucleotide sequence ID" value="NZ_JACCBA010000001.1"/>
</dbReference>
<sequence>MTVHVAVMDPVPMFRHGVVAALSRLGHLVEEPADAVAWAHARPGGMVLLTMRAAEDLDQVIALCGVRPRPLVVALPSGEVSSLGVRALRAGARSVVAHTAAVPVLQRAVAATLDGETVMPADVAALLVAGRGGRPPRRSAPSPQQTAWLRRLSEGWTVAGLAADVGYSERAMYRLLKALYQQIGARSRLEAIMLAREEGWLQS</sequence>
<organism evidence="4 5">
    <name type="scientific">Actinomadura luteofluorescens</name>
    <dbReference type="NCBI Taxonomy" id="46163"/>
    <lineage>
        <taxon>Bacteria</taxon>
        <taxon>Bacillati</taxon>
        <taxon>Actinomycetota</taxon>
        <taxon>Actinomycetes</taxon>
        <taxon>Streptosporangiales</taxon>
        <taxon>Thermomonosporaceae</taxon>
        <taxon>Actinomadura</taxon>
    </lineage>
</organism>
<dbReference type="PANTHER" id="PTHR43214:SF42">
    <property type="entry name" value="TRANSCRIPTIONAL REGULATORY PROTEIN DESR"/>
    <property type="match status" value="1"/>
</dbReference>
<dbReference type="GO" id="GO:0003677">
    <property type="term" value="F:DNA binding"/>
    <property type="evidence" value="ECO:0007669"/>
    <property type="project" value="UniProtKB-KW"/>
</dbReference>
<feature type="domain" description="Response regulatory" evidence="3">
    <location>
        <begin position="4"/>
        <end position="113"/>
    </location>
</feature>
<name>A0A7Y9EM42_9ACTN</name>
<dbReference type="PANTHER" id="PTHR43214">
    <property type="entry name" value="TWO-COMPONENT RESPONSE REGULATOR"/>
    <property type="match status" value="1"/>
</dbReference>
<dbReference type="GO" id="GO:0000160">
    <property type="term" value="P:phosphorelay signal transduction system"/>
    <property type="evidence" value="ECO:0007669"/>
    <property type="project" value="InterPro"/>
</dbReference>
<dbReference type="InterPro" id="IPR000792">
    <property type="entry name" value="Tscrpt_reg_LuxR_C"/>
</dbReference>
<gene>
    <name evidence="4" type="ORF">BJY14_006276</name>
</gene>
<dbReference type="Gene3D" id="3.40.50.2300">
    <property type="match status" value="1"/>
</dbReference>
<dbReference type="AlphaFoldDB" id="A0A7Y9EM42"/>
<protein>
    <submittedName>
        <fullName evidence="4">DNA-binding NarL/FixJ family response regulator</fullName>
    </submittedName>
</protein>
<evidence type="ECO:0000313" key="5">
    <source>
        <dbReference type="Proteomes" id="UP000529783"/>
    </source>
</evidence>
<dbReference type="SMART" id="SM00421">
    <property type="entry name" value="HTH_LUXR"/>
    <property type="match status" value="1"/>
</dbReference>
<keyword evidence="5" id="KW-1185">Reference proteome</keyword>
<proteinExistence type="predicted"/>
<reference evidence="4 5" key="1">
    <citation type="submission" date="2020-07" db="EMBL/GenBank/DDBJ databases">
        <title>Sequencing the genomes of 1000 actinobacteria strains.</title>
        <authorList>
            <person name="Klenk H.-P."/>
        </authorList>
    </citation>
    <scope>NUCLEOTIDE SEQUENCE [LARGE SCALE GENOMIC DNA]</scope>
    <source>
        <strain evidence="4 5">DSM 40398</strain>
    </source>
</reference>
<dbReference type="SUPFAM" id="SSF46894">
    <property type="entry name" value="C-terminal effector domain of the bipartite response regulators"/>
    <property type="match status" value="1"/>
</dbReference>
<dbReference type="EMBL" id="JACCBA010000001">
    <property type="protein sequence ID" value="NYD50293.1"/>
    <property type="molecule type" value="Genomic_DNA"/>
</dbReference>
<evidence type="ECO:0000256" key="2">
    <source>
        <dbReference type="PROSITE-ProRule" id="PRU00169"/>
    </source>
</evidence>
<dbReference type="InterPro" id="IPR001789">
    <property type="entry name" value="Sig_transdc_resp-reg_receiver"/>
</dbReference>